<evidence type="ECO:0000256" key="3">
    <source>
        <dbReference type="ARBA" id="ARBA00023038"/>
    </source>
</evidence>
<dbReference type="Bgee" id="ENSPREG00000007325">
    <property type="expression patterns" value="Expressed in head and 1 other cell type or tissue"/>
</dbReference>
<evidence type="ECO:0000256" key="2">
    <source>
        <dbReference type="ARBA" id="ARBA00022833"/>
    </source>
</evidence>
<reference evidence="7" key="1">
    <citation type="submission" date="2013-11" db="EMBL/GenBank/DDBJ databases">
        <title>The genomic landscape of the Guanapo guppy.</title>
        <authorList>
            <person name="Kuenstner A."/>
            <person name="Dreyer C."/>
        </authorList>
    </citation>
    <scope>NUCLEOTIDE SEQUENCE</scope>
    <source>
        <strain evidence="7">Guanapo</strain>
    </source>
</reference>
<protein>
    <submittedName>
        <fullName evidence="6">Xin actin binding repeat containing 2</fullName>
    </submittedName>
</protein>
<dbReference type="SUPFAM" id="SSF57716">
    <property type="entry name" value="Glucocorticoid receptor-like (DNA-binding domain)"/>
    <property type="match status" value="2"/>
</dbReference>
<dbReference type="FunFam" id="2.10.110.10:FF:000002">
    <property type="entry name" value="LIM domain and actin-binding 1"/>
    <property type="match status" value="1"/>
</dbReference>
<sequence length="186" mass="21438">MPSFNIQVIRNVFELGEQCFSVTEERKDQEELVSSLCKTRADSSKLERSHETKGDSRQSTPLPFLKNDSELCAVCRRRAYPMDALIVDKKKYHKSCFCCEHCRNKLSLGNYVSLHGHFYCQPHYKQLLKSKGIYEDKQKRIGGTTSESGMRTQDEVGAARMAIFISYLLWRVHAQVELFLDGCETQ</sequence>
<dbReference type="SMART" id="SM00132">
    <property type="entry name" value="LIM"/>
    <property type="match status" value="1"/>
</dbReference>
<keyword evidence="7" id="KW-1185">Reference proteome</keyword>
<evidence type="ECO:0000259" key="5">
    <source>
        <dbReference type="PROSITE" id="PS50023"/>
    </source>
</evidence>
<keyword evidence="3 4" id="KW-0440">LIM domain</keyword>
<dbReference type="GeneTree" id="ENSGT00530000063779"/>
<dbReference type="Gene3D" id="2.10.110.10">
    <property type="entry name" value="Cysteine Rich Protein"/>
    <property type="match status" value="1"/>
</dbReference>
<dbReference type="Pfam" id="PF00412">
    <property type="entry name" value="LIM"/>
    <property type="match status" value="1"/>
</dbReference>
<dbReference type="PROSITE" id="PS50023">
    <property type="entry name" value="LIM_DOMAIN_2"/>
    <property type="match status" value="1"/>
</dbReference>
<reference evidence="6" key="3">
    <citation type="submission" date="2025-09" db="UniProtKB">
        <authorList>
            <consortium name="Ensembl"/>
        </authorList>
    </citation>
    <scope>IDENTIFICATION</scope>
    <source>
        <strain evidence="6">Guanapo</strain>
    </source>
</reference>
<evidence type="ECO:0000256" key="4">
    <source>
        <dbReference type="PROSITE-ProRule" id="PRU00125"/>
    </source>
</evidence>
<organism evidence="6 7">
    <name type="scientific">Poecilia reticulata</name>
    <name type="common">Guppy</name>
    <name type="synonym">Acanthophacelus reticulatus</name>
    <dbReference type="NCBI Taxonomy" id="8081"/>
    <lineage>
        <taxon>Eukaryota</taxon>
        <taxon>Metazoa</taxon>
        <taxon>Chordata</taxon>
        <taxon>Craniata</taxon>
        <taxon>Vertebrata</taxon>
        <taxon>Euteleostomi</taxon>
        <taxon>Actinopterygii</taxon>
        <taxon>Neopterygii</taxon>
        <taxon>Teleostei</taxon>
        <taxon>Neoteleostei</taxon>
        <taxon>Acanthomorphata</taxon>
        <taxon>Ovalentaria</taxon>
        <taxon>Atherinomorphae</taxon>
        <taxon>Cyprinodontiformes</taxon>
        <taxon>Poeciliidae</taxon>
        <taxon>Poeciliinae</taxon>
        <taxon>Poecilia</taxon>
    </lineage>
</organism>
<dbReference type="Ensembl" id="ENSPRET00000010854.1">
    <property type="protein sequence ID" value="ENSPREP00000010728.1"/>
    <property type="gene ID" value="ENSPREG00000007325.1"/>
</dbReference>
<reference evidence="6" key="2">
    <citation type="submission" date="2025-08" db="UniProtKB">
        <authorList>
            <consortium name="Ensembl"/>
        </authorList>
    </citation>
    <scope>IDENTIFICATION</scope>
    <source>
        <strain evidence="6">Guanapo</strain>
    </source>
</reference>
<keyword evidence="2 4" id="KW-0862">Zinc</keyword>
<evidence type="ECO:0000313" key="7">
    <source>
        <dbReference type="Proteomes" id="UP000242638"/>
    </source>
</evidence>
<dbReference type="AlphaFoldDB" id="A0A3P9NMJ1"/>
<name>A0A3P9NMJ1_POERE</name>
<evidence type="ECO:0000313" key="6">
    <source>
        <dbReference type="Ensembl" id="ENSPREP00000010728.1"/>
    </source>
</evidence>
<dbReference type="PANTHER" id="PTHR24206">
    <property type="entry name" value="OS06G0237300 PROTEIN"/>
    <property type="match status" value="1"/>
</dbReference>
<feature type="domain" description="LIM zinc-binding" evidence="5">
    <location>
        <begin position="70"/>
        <end position="130"/>
    </location>
</feature>
<proteinExistence type="predicted"/>
<dbReference type="InterPro" id="IPR001781">
    <property type="entry name" value="Znf_LIM"/>
</dbReference>
<dbReference type="GO" id="GO:0046872">
    <property type="term" value="F:metal ion binding"/>
    <property type="evidence" value="ECO:0007669"/>
    <property type="project" value="UniProtKB-KW"/>
</dbReference>
<dbReference type="Proteomes" id="UP000242638">
    <property type="component" value="Unassembled WGS sequence"/>
</dbReference>
<evidence type="ECO:0000256" key="1">
    <source>
        <dbReference type="ARBA" id="ARBA00022723"/>
    </source>
</evidence>
<keyword evidence="1 4" id="KW-0479">Metal-binding</keyword>
<accession>A0A3P9NMJ1</accession>
<dbReference type="PROSITE" id="PS00478">
    <property type="entry name" value="LIM_DOMAIN_1"/>
    <property type="match status" value="1"/>
</dbReference>
<dbReference type="CDD" id="cd09442">
    <property type="entry name" value="LIM_Eplin_like"/>
    <property type="match status" value="1"/>
</dbReference>